<reference evidence="3 4" key="1">
    <citation type="journal article" date="2016" name="Nat. Commun.">
        <title>Thousands of microbial genomes shed light on interconnected biogeochemical processes in an aquifer system.</title>
        <authorList>
            <person name="Anantharaman K."/>
            <person name="Brown C.T."/>
            <person name="Hug L.A."/>
            <person name="Sharon I."/>
            <person name="Castelle C.J."/>
            <person name="Probst A.J."/>
            <person name="Thomas B.C."/>
            <person name="Singh A."/>
            <person name="Wilkins M.J."/>
            <person name="Karaoz U."/>
            <person name="Brodie E.L."/>
            <person name="Williams K.H."/>
            <person name="Hubbard S.S."/>
            <person name="Banfield J.F."/>
        </authorList>
    </citation>
    <scope>NUCLEOTIDE SEQUENCE [LARGE SCALE GENOMIC DNA]</scope>
</reference>
<feature type="transmembrane region" description="Helical" evidence="1">
    <location>
        <begin position="6"/>
        <end position="24"/>
    </location>
</feature>
<dbReference type="EMBL" id="MGAG01000039">
    <property type="protein sequence ID" value="OGK39583.1"/>
    <property type="molecule type" value="Genomic_DNA"/>
</dbReference>
<dbReference type="AlphaFoldDB" id="A0A1F7I8A3"/>
<keyword evidence="1" id="KW-0812">Transmembrane</keyword>
<keyword evidence="1" id="KW-1133">Transmembrane helix</keyword>
<name>A0A1F7I8A3_9BACT</name>
<organism evidence="3 4">
    <name type="scientific">Candidatus Roizmanbacteria bacterium RIFCSPLOWO2_01_FULL_37_12</name>
    <dbReference type="NCBI Taxonomy" id="1802056"/>
    <lineage>
        <taxon>Bacteria</taxon>
        <taxon>Candidatus Roizmaniibacteriota</taxon>
    </lineage>
</organism>
<proteinExistence type="predicted"/>
<keyword evidence="1" id="KW-0472">Membrane</keyword>
<evidence type="ECO:0000313" key="4">
    <source>
        <dbReference type="Proteomes" id="UP000177698"/>
    </source>
</evidence>
<evidence type="ECO:0000313" key="3">
    <source>
        <dbReference type="EMBL" id="OGK39583.1"/>
    </source>
</evidence>
<accession>A0A1F7I8A3</accession>
<evidence type="ECO:0000259" key="2">
    <source>
        <dbReference type="Pfam" id="PF10881"/>
    </source>
</evidence>
<gene>
    <name evidence="3" type="ORF">A2954_02215</name>
</gene>
<protein>
    <recommendedName>
        <fullName evidence="2">DUF2726 domain-containing protein</fullName>
    </recommendedName>
</protein>
<sequence length="177" mass="21400">MQPIIYFLFILIFTIILLLIYIIIEKRKRENIEEALLQTMFSHDKINVKDELLTHNEQRFYRDLQKVFGEEYYIFSHVSLTSLLKIRPDQKDLYEKHANINKFYFDFVLVAKEQFKPVLVVELNDRTHGHNKRFQRDAYFSSMLASADIRHFSCESNFLTYDHYMEEIKKILHPSVI</sequence>
<dbReference type="Proteomes" id="UP000177698">
    <property type="component" value="Unassembled WGS sequence"/>
</dbReference>
<comment type="caution">
    <text evidence="3">The sequence shown here is derived from an EMBL/GenBank/DDBJ whole genome shotgun (WGS) entry which is preliminary data.</text>
</comment>
<evidence type="ECO:0000256" key="1">
    <source>
        <dbReference type="SAM" id="Phobius"/>
    </source>
</evidence>
<dbReference type="InterPro" id="IPR024402">
    <property type="entry name" value="DUF2726"/>
</dbReference>
<feature type="domain" description="DUF2726" evidence="2">
    <location>
        <begin position="50"/>
        <end position="167"/>
    </location>
</feature>
<dbReference type="Pfam" id="PF10881">
    <property type="entry name" value="DUF2726"/>
    <property type="match status" value="1"/>
</dbReference>